<dbReference type="InterPro" id="IPR018540">
    <property type="entry name" value="Spo0E-like"/>
</dbReference>
<dbReference type="InterPro" id="IPR036638">
    <property type="entry name" value="HLH_DNA-bd_sf"/>
</dbReference>
<dbReference type="SUPFAM" id="SSF140500">
    <property type="entry name" value="BAS1536-like"/>
    <property type="match status" value="1"/>
</dbReference>
<proteinExistence type="predicted"/>
<gene>
    <name evidence="1" type="ORF">EV207_15613</name>
</gene>
<dbReference type="GO" id="GO:0043937">
    <property type="term" value="P:regulation of sporulation"/>
    <property type="evidence" value="ECO:0007669"/>
    <property type="project" value="InterPro"/>
</dbReference>
<dbReference type="OrthoDB" id="2973153at2"/>
<keyword evidence="2" id="KW-1185">Reference proteome</keyword>
<dbReference type="AlphaFoldDB" id="A0A4R2NFE0"/>
<reference evidence="1 2" key="1">
    <citation type="submission" date="2019-03" db="EMBL/GenBank/DDBJ databases">
        <title>Genomic Encyclopedia of Type Strains, Phase IV (KMG-IV): sequencing the most valuable type-strain genomes for metagenomic binning, comparative biology and taxonomic classification.</title>
        <authorList>
            <person name="Goeker M."/>
        </authorList>
    </citation>
    <scope>NUCLEOTIDE SEQUENCE [LARGE SCALE GENOMIC DNA]</scope>
    <source>
        <strain evidence="1 2">DSM 19377</strain>
    </source>
</reference>
<evidence type="ECO:0000313" key="1">
    <source>
        <dbReference type="EMBL" id="TCP19977.1"/>
    </source>
</evidence>
<dbReference type="InterPro" id="IPR037208">
    <property type="entry name" value="Spo0E-like_sf"/>
</dbReference>
<dbReference type="EMBL" id="SLXK01000056">
    <property type="protein sequence ID" value="TCP19977.1"/>
    <property type="molecule type" value="Genomic_DNA"/>
</dbReference>
<dbReference type="RefSeq" id="WP_132748165.1">
    <property type="nucleotide sequence ID" value="NZ_SLXK01000056.1"/>
</dbReference>
<dbReference type="Proteomes" id="UP000295416">
    <property type="component" value="Unassembled WGS sequence"/>
</dbReference>
<accession>A0A4R2NFE0</accession>
<sequence>MIQIEGTNEHALLKSISRKREEMIQVASLRGIKNKETVMQSKELDMLIILYQRHMLKI</sequence>
<evidence type="ECO:0000313" key="2">
    <source>
        <dbReference type="Proteomes" id="UP000295416"/>
    </source>
</evidence>
<name>A0A4R2NFE0_9BACL</name>
<dbReference type="GO" id="GO:0046983">
    <property type="term" value="F:protein dimerization activity"/>
    <property type="evidence" value="ECO:0007669"/>
    <property type="project" value="InterPro"/>
</dbReference>
<protein>
    <submittedName>
        <fullName evidence="1">Spo0E like sporulation regulatory protein</fullName>
    </submittedName>
</protein>
<dbReference type="Gene3D" id="4.10.280.10">
    <property type="entry name" value="Helix-loop-helix DNA-binding domain"/>
    <property type="match status" value="1"/>
</dbReference>
<comment type="caution">
    <text evidence="1">The sequence shown here is derived from an EMBL/GenBank/DDBJ whole genome shotgun (WGS) entry which is preliminary data.</text>
</comment>
<organism evidence="1 2">
    <name type="scientific">Scopulibacillus darangshiensis</name>
    <dbReference type="NCBI Taxonomy" id="442528"/>
    <lineage>
        <taxon>Bacteria</taxon>
        <taxon>Bacillati</taxon>
        <taxon>Bacillota</taxon>
        <taxon>Bacilli</taxon>
        <taxon>Bacillales</taxon>
        <taxon>Sporolactobacillaceae</taxon>
        <taxon>Scopulibacillus</taxon>
    </lineage>
</organism>
<dbReference type="Pfam" id="PF09388">
    <property type="entry name" value="SpoOE-like"/>
    <property type="match status" value="1"/>
</dbReference>